<accession>A0A1F6MB53</accession>
<feature type="domain" description="Phosphoribosyltransferase" evidence="7">
    <location>
        <begin position="52"/>
        <end position="160"/>
    </location>
</feature>
<comment type="cofactor">
    <cofactor evidence="6">
        <name>Mg(2+)</name>
        <dbReference type="ChEBI" id="CHEBI:18420"/>
    </cofactor>
</comment>
<dbReference type="PANTHER" id="PTHR19278:SF9">
    <property type="entry name" value="URIDINE 5'-MONOPHOSPHATE SYNTHASE"/>
    <property type="match status" value="1"/>
</dbReference>
<feature type="binding site" description="in other chain" evidence="6">
    <location>
        <begin position="126"/>
        <end position="134"/>
    </location>
    <ligand>
        <name>5-phospho-alpha-D-ribose 1-diphosphate</name>
        <dbReference type="ChEBI" id="CHEBI:58017"/>
        <note>ligand shared between dimeric partners</note>
    </ligand>
</feature>
<comment type="similarity">
    <text evidence="6">Belongs to the purine/pyrimidine phosphoribosyltransferase family. PyrE subfamily.</text>
</comment>
<evidence type="ECO:0000256" key="6">
    <source>
        <dbReference type="HAMAP-Rule" id="MF_01208"/>
    </source>
</evidence>
<dbReference type="GO" id="GO:0044205">
    <property type="term" value="P:'de novo' UMP biosynthetic process"/>
    <property type="evidence" value="ECO:0007669"/>
    <property type="project" value="UniProtKB-UniRule"/>
</dbReference>
<dbReference type="GO" id="GO:0000287">
    <property type="term" value="F:magnesium ion binding"/>
    <property type="evidence" value="ECO:0007669"/>
    <property type="project" value="UniProtKB-UniRule"/>
</dbReference>
<comment type="catalytic activity">
    <reaction evidence="6">
        <text>orotidine 5'-phosphate + diphosphate = orotate + 5-phospho-alpha-D-ribose 1-diphosphate</text>
        <dbReference type="Rhea" id="RHEA:10380"/>
        <dbReference type="ChEBI" id="CHEBI:30839"/>
        <dbReference type="ChEBI" id="CHEBI:33019"/>
        <dbReference type="ChEBI" id="CHEBI:57538"/>
        <dbReference type="ChEBI" id="CHEBI:58017"/>
        <dbReference type="EC" id="2.4.2.10"/>
    </reaction>
</comment>
<dbReference type="GO" id="GO:0004588">
    <property type="term" value="F:orotate phosphoribosyltransferase activity"/>
    <property type="evidence" value="ECO:0007669"/>
    <property type="project" value="UniProtKB-UniRule"/>
</dbReference>
<dbReference type="Proteomes" id="UP000176282">
    <property type="component" value="Unassembled WGS sequence"/>
</dbReference>
<dbReference type="CDD" id="cd06223">
    <property type="entry name" value="PRTases_typeI"/>
    <property type="match status" value="1"/>
</dbReference>
<dbReference type="EMBL" id="MFQB01000003">
    <property type="protein sequence ID" value="OGH68902.1"/>
    <property type="molecule type" value="Genomic_DNA"/>
</dbReference>
<keyword evidence="6" id="KW-0460">Magnesium</keyword>
<dbReference type="UniPathway" id="UPA00070">
    <property type="reaction ID" value="UER00119"/>
</dbReference>
<comment type="caution">
    <text evidence="6">Lacks conserved residue(s) required for the propagation of feature annotation.</text>
</comment>
<dbReference type="InterPro" id="IPR000836">
    <property type="entry name" value="PRTase_dom"/>
</dbReference>
<evidence type="ECO:0000313" key="9">
    <source>
        <dbReference type="Proteomes" id="UP000176282"/>
    </source>
</evidence>
<evidence type="ECO:0000256" key="2">
    <source>
        <dbReference type="ARBA" id="ARBA00011971"/>
    </source>
</evidence>
<feature type="binding site" evidence="6">
    <location>
        <position position="158"/>
    </location>
    <ligand>
        <name>orotate</name>
        <dbReference type="ChEBI" id="CHEBI:30839"/>
    </ligand>
</feature>
<evidence type="ECO:0000313" key="8">
    <source>
        <dbReference type="EMBL" id="OGH68902.1"/>
    </source>
</evidence>
<keyword evidence="5 6" id="KW-0665">Pyrimidine biosynthesis</keyword>
<dbReference type="SUPFAM" id="SSF53271">
    <property type="entry name" value="PRTase-like"/>
    <property type="match status" value="1"/>
</dbReference>
<sequence>MSAPENEWLQKLAKLGAVLTDGHFVYTSGNHGPTYVDKRTIVVYAVQAMALCHELAVRLRRCSSGVEALVSPAVGAIPLGFGTAFHLSRVMGSLVLSFVAEKNSDGGFLVTTAPSLLAGKRVMVVEDILNTGGSAEKVITLARSLDAEVIGVAALVNRGGVTAEALGVEHLVTLVDVQMPMYPADVCPLCAAGVPINTNVGHGAAFLAARQG</sequence>
<gene>
    <name evidence="6" type="primary">pyrE</name>
    <name evidence="8" type="ORF">A3J66_01520</name>
</gene>
<dbReference type="AlphaFoldDB" id="A0A1F6MB53"/>
<comment type="caution">
    <text evidence="8">The sequence shown here is derived from an EMBL/GenBank/DDBJ whole genome shotgun (WGS) entry which is preliminary data.</text>
</comment>
<evidence type="ECO:0000259" key="7">
    <source>
        <dbReference type="Pfam" id="PF00156"/>
    </source>
</evidence>
<dbReference type="STRING" id="1798680.A3J66_01520"/>
<name>A0A1F6MB53_9BACT</name>
<proteinExistence type="inferred from homology"/>
<evidence type="ECO:0000256" key="5">
    <source>
        <dbReference type="ARBA" id="ARBA00022975"/>
    </source>
</evidence>
<reference evidence="8 9" key="1">
    <citation type="journal article" date="2016" name="Nat. Commun.">
        <title>Thousands of microbial genomes shed light on interconnected biogeochemical processes in an aquifer system.</title>
        <authorList>
            <person name="Anantharaman K."/>
            <person name="Brown C.T."/>
            <person name="Hug L.A."/>
            <person name="Sharon I."/>
            <person name="Castelle C.J."/>
            <person name="Probst A.J."/>
            <person name="Thomas B.C."/>
            <person name="Singh A."/>
            <person name="Wilkins M.J."/>
            <person name="Karaoz U."/>
            <person name="Brodie E.L."/>
            <person name="Williams K.H."/>
            <person name="Hubbard S.S."/>
            <person name="Banfield J.F."/>
        </authorList>
    </citation>
    <scope>NUCLEOTIDE SEQUENCE [LARGE SCALE GENOMIC DNA]</scope>
</reference>
<keyword evidence="3 6" id="KW-0328">Glycosyltransferase</keyword>
<dbReference type="InterPro" id="IPR023031">
    <property type="entry name" value="OPRT"/>
</dbReference>
<dbReference type="InterPro" id="IPR029057">
    <property type="entry name" value="PRTase-like"/>
</dbReference>
<keyword evidence="4 6" id="KW-0808">Transferase</keyword>
<dbReference type="Gene3D" id="3.40.50.2020">
    <property type="match status" value="1"/>
</dbReference>
<dbReference type="GO" id="GO:0019856">
    <property type="term" value="P:pyrimidine nucleobase biosynthetic process"/>
    <property type="evidence" value="ECO:0007669"/>
    <property type="project" value="TreeGrafter"/>
</dbReference>
<dbReference type="PANTHER" id="PTHR19278">
    <property type="entry name" value="OROTATE PHOSPHORIBOSYLTRANSFERASE"/>
    <property type="match status" value="1"/>
</dbReference>
<comment type="pathway">
    <text evidence="1 6">Pyrimidine metabolism; UMP biosynthesis via de novo pathway; UMP from orotate: step 1/2.</text>
</comment>
<evidence type="ECO:0000256" key="1">
    <source>
        <dbReference type="ARBA" id="ARBA00004889"/>
    </source>
</evidence>
<organism evidence="8 9">
    <name type="scientific">Candidatus Magasanikbacteria bacterium RIFCSPHIGHO2_02_FULL_47_14</name>
    <dbReference type="NCBI Taxonomy" id="1798680"/>
    <lineage>
        <taxon>Bacteria</taxon>
        <taxon>Candidatus Magasanikiibacteriota</taxon>
    </lineage>
</organism>
<dbReference type="Pfam" id="PF00156">
    <property type="entry name" value="Pribosyltran"/>
    <property type="match status" value="1"/>
</dbReference>
<protein>
    <recommendedName>
        <fullName evidence="2 6">Orotate phosphoribosyltransferase</fullName>
        <shortName evidence="6">OPRT</shortName>
        <shortName evidence="6">OPRTase</shortName>
        <ecNumber evidence="2 6">2.4.2.10</ecNumber>
    </recommendedName>
</protein>
<dbReference type="EC" id="2.4.2.10" evidence="2 6"/>
<evidence type="ECO:0000256" key="4">
    <source>
        <dbReference type="ARBA" id="ARBA00022679"/>
    </source>
</evidence>
<comment type="subunit">
    <text evidence="6">Homodimer.</text>
</comment>
<dbReference type="HAMAP" id="MF_01208">
    <property type="entry name" value="PyrE"/>
    <property type="match status" value="1"/>
</dbReference>
<comment type="function">
    <text evidence="6">Catalyzes the transfer of a ribosyl phosphate group from 5-phosphoribose 1-diphosphate to orotate, leading to the formation of orotidine monophosphate (OMP).</text>
</comment>
<evidence type="ECO:0000256" key="3">
    <source>
        <dbReference type="ARBA" id="ARBA00022676"/>
    </source>
</evidence>